<dbReference type="PANTHER" id="PTHR12956">
    <property type="entry name" value="ALKALINE CERAMIDASE-RELATED"/>
    <property type="match status" value="1"/>
</dbReference>
<evidence type="ECO:0000313" key="2">
    <source>
        <dbReference type="EMBL" id="KAH6826219.1"/>
    </source>
</evidence>
<proteinExistence type="predicted"/>
<comment type="caution">
    <text evidence="2">The sequence shown here is derived from an EMBL/GenBank/DDBJ whole genome shotgun (WGS) entry which is preliminary data.</text>
</comment>
<evidence type="ECO:0000259" key="1">
    <source>
        <dbReference type="Pfam" id="PF04765"/>
    </source>
</evidence>
<dbReference type="InterPro" id="IPR006852">
    <property type="entry name" value="TOD1_MUCI70"/>
</dbReference>
<keyword evidence="3" id="KW-1185">Reference proteome</keyword>
<feature type="domain" description="TOD1/MUCI70 glycosyltransferase-like" evidence="1">
    <location>
        <begin position="23"/>
        <end position="316"/>
    </location>
</feature>
<protein>
    <submittedName>
        <fullName evidence="2">Transmembrane protein</fullName>
    </submittedName>
</protein>
<gene>
    <name evidence="2" type="ORF">C2S53_001656</name>
</gene>
<organism evidence="2 3">
    <name type="scientific">Perilla frutescens var. hirtella</name>
    <name type="common">Perilla citriodora</name>
    <name type="synonym">Perilla setoyensis</name>
    <dbReference type="NCBI Taxonomy" id="608512"/>
    <lineage>
        <taxon>Eukaryota</taxon>
        <taxon>Viridiplantae</taxon>
        <taxon>Streptophyta</taxon>
        <taxon>Embryophyta</taxon>
        <taxon>Tracheophyta</taxon>
        <taxon>Spermatophyta</taxon>
        <taxon>Magnoliopsida</taxon>
        <taxon>eudicotyledons</taxon>
        <taxon>Gunneridae</taxon>
        <taxon>Pentapetalae</taxon>
        <taxon>asterids</taxon>
        <taxon>lamiids</taxon>
        <taxon>Lamiales</taxon>
        <taxon>Lamiaceae</taxon>
        <taxon>Nepetoideae</taxon>
        <taxon>Elsholtzieae</taxon>
        <taxon>Perilla</taxon>
    </lineage>
</organism>
<dbReference type="EMBL" id="SDAM02000167">
    <property type="protein sequence ID" value="KAH6826219.1"/>
    <property type="molecule type" value="Genomic_DNA"/>
</dbReference>
<dbReference type="PANTHER" id="PTHR12956:SF13">
    <property type="entry name" value="ALKALINE CERAMIDASE TOD1"/>
    <property type="match status" value="1"/>
</dbReference>
<name>A0AAD4J3C7_PERFH</name>
<keyword evidence="2" id="KW-0472">Membrane</keyword>
<accession>A0AAD4J3C7</accession>
<dbReference type="Proteomes" id="UP001190926">
    <property type="component" value="Unassembled WGS sequence"/>
</dbReference>
<sequence length="359" mass="40685">MQRISENSTNLGAMSLRYMQGIADSFGGNLSLEKRLSHFDQSDDGHEIPCGFFRPFPISSSDQIAMEKCNGVVVVTAIFNDHDKIRQPKNLGSKTSDLVCFFVFVDDATMKSLHLHNVITTSSNGNKIGVWRVVRVWSEQLYNNNAAMNGVIPKHLAHRLFPNSKYSVWADAKLQLVNDPLLLLDALVVEGNLDMAVSRHPYFVHAMEEAMATARWKKWWNVDGLRVQMETYCENGLQPWSSNKPYPTDVPDSALILRKHNAATNKFSCLLFNELEAFNHRDQLPFAFVRDKMKPKLNINMFEVEVFEQVAVEYRHNLKQSGAHVGPKLKWASPTGLFGYEGFGKCEGYFFKMLGGKIS</sequence>
<evidence type="ECO:0000313" key="3">
    <source>
        <dbReference type="Proteomes" id="UP001190926"/>
    </source>
</evidence>
<keyword evidence="2" id="KW-0812">Transmembrane</keyword>
<reference evidence="2 3" key="1">
    <citation type="journal article" date="2021" name="Nat. Commun.">
        <title>Incipient diploidization of the medicinal plant Perilla within 10,000 years.</title>
        <authorList>
            <person name="Zhang Y."/>
            <person name="Shen Q."/>
            <person name="Leng L."/>
            <person name="Zhang D."/>
            <person name="Chen S."/>
            <person name="Shi Y."/>
            <person name="Ning Z."/>
            <person name="Chen S."/>
        </authorList>
    </citation>
    <scope>NUCLEOTIDE SEQUENCE [LARGE SCALE GENOMIC DNA]</scope>
    <source>
        <strain evidence="3">cv. PC099</strain>
    </source>
</reference>
<dbReference type="Pfam" id="PF04765">
    <property type="entry name" value="TOD1_MUCI70"/>
    <property type="match status" value="1"/>
</dbReference>
<dbReference type="AlphaFoldDB" id="A0AAD4J3C7"/>
<dbReference type="InterPro" id="IPR048354">
    <property type="entry name" value="TOD1_MUCI70_glycTrfase_dom"/>
</dbReference>